<keyword evidence="2" id="KW-1185">Reference proteome</keyword>
<dbReference type="EMBL" id="JBHUKU010000002">
    <property type="protein sequence ID" value="MFD2457218.1"/>
    <property type="molecule type" value="Genomic_DNA"/>
</dbReference>
<proteinExistence type="predicted"/>
<name>A0ABW5G841_9PSEU</name>
<dbReference type="RefSeq" id="WP_345388333.1">
    <property type="nucleotide sequence ID" value="NZ_BAABHG010000003.1"/>
</dbReference>
<dbReference type="Proteomes" id="UP001597419">
    <property type="component" value="Unassembled WGS sequence"/>
</dbReference>
<evidence type="ECO:0000313" key="1">
    <source>
        <dbReference type="EMBL" id="MFD2457218.1"/>
    </source>
</evidence>
<sequence>MAMVARRVVDDVEYAMVLVEHLFDLDEAVLSVMGAKSTVRPRPGTRVVPLKTSEVRAALQYTAQQGGRHHEVVARFHAEEPGGPLHLLADWIRAELIRLGIFTASKPVTSPR</sequence>
<comment type="caution">
    <text evidence="1">The sequence shown here is derived from an EMBL/GenBank/DDBJ whole genome shotgun (WGS) entry which is preliminary data.</text>
</comment>
<organism evidence="1 2">
    <name type="scientific">Amycolatopsis samaneae</name>
    <dbReference type="NCBI Taxonomy" id="664691"/>
    <lineage>
        <taxon>Bacteria</taxon>
        <taxon>Bacillati</taxon>
        <taxon>Actinomycetota</taxon>
        <taxon>Actinomycetes</taxon>
        <taxon>Pseudonocardiales</taxon>
        <taxon>Pseudonocardiaceae</taxon>
        <taxon>Amycolatopsis</taxon>
    </lineage>
</organism>
<accession>A0ABW5G841</accession>
<gene>
    <name evidence="1" type="ORF">ACFSYJ_01340</name>
</gene>
<protein>
    <submittedName>
        <fullName evidence="1">Uncharacterized protein</fullName>
    </submittedName>
</protein>
<reference evidence="2" key="1">
    <citation type="journal article" date="2019" name="Int. J. Syst. Evol. Microbiol.">
        <title>The Global Catalogue of Microorganisms (GCM) 10K type strain sequencing project: providing services to taxonomists for standard genome sequencing and annotation.</title>
        <authorList>
            <consortium name="The Broad Institute Genomics Platform"/>
            <consortium name="The Broad Institute Genome Sequencing Center for Infectious Disease"/>
            <person name="Wu L."/>
            <person name="Ma J."/>
        </authorList>
    </citation>
    <scope>NUCLEOTIDE SEQUENCE [LARGE SCALE GENOMIC DNA]</scope>
    <source>
        <strain evidence="2">CGMCC 4.7643</strain>
    </source>
</reference>
<evidence type="ECO:0000313" key="2">
    <source>
        <dbReference type="Proteomes" id="UP001597419"/>
    </source>
</evidence>